<dbReference type="EMBL" id="JAUEPT010000085">
    <property type="protein sequence ID" value="KAK0433073.1"/>
    <property type="molecule type" value="Genomic_DNA"/>
</dbReference>
<name>A0AA39IZ16_9AGAR</name>
<dbReference type="Proteomes" id="UP001175226">
    <property type="component" value="Unassembled WGS sequence"/>
</dbReference>
<sequence>MPEPSPSLEPLKYFDTIPDNFSVFKQYRNSIPSTCPDDAANLDSIADAPTFAIPPDPCAHPDPVSIYGQNTGQTDFADLLSSTSWFSPFLNASICCLMKWFYSSTTKTLSDLNQLVHEVILMPDFKVSDLQGFDAA</sequence>
<gene>
    <name evidence="1" type="ORF">EV421DRAFT_1910365</name>
</gene>
<accession>A0AA39IZ16</accession>
<comment type="caution">
    <text evidence="1">The sequence shown here is derived from an EMBL/GenBank/DDBJ whole genome shotgun (WGS) entry which is preliminary data.</text>
</comment>
<protein>
    <submittedName>
        <fullName evidence="1">Uncharacterized protein</fullName>
    </submittedName>
</protein>
<proteinExistence type="predicted"/>
<evidence type="ECO:0000313" key="1">
    <source>
        <dbReference type="EMBL" id="KAK0433073.1"/>
    </source>
</evidence>
<evidence type="ECO:0000313" key="2">
    <source>
        <dbReference type="Proteomes" id="UP001175226"/>
    </source>
</evidence>
<organism evidence="1 2">
    <name type="scientific">Armillaria borealis</name>
    <dbReference type="NCBI Taxonomy" id="47425"/>
    <lineage>
        <taxon>Eukaryota</taxon>
        <taxon>Fungi</taxon>
        <taxon>Dikarya</taxon>
        <taxon>Basidiomycota</taxon>
        <taxon>Agaricomycotina</taxon>
        <taxon>Agaricomycetes</taxon>
        <taxon>Agaricomycetidae</taxon>
        <taxon>Agaricales</taxon>
        <taxon>Marasmiineae</taxon>
        <taxon>Physalacriaceae</taxon>
        <taxon>Armillaria</taxon>
    </lineage>
</organism>
<dbReference type="AlphaFoldDB" id="A0AA39IZ16"/>
<keyword evidence="2" id="KW-1185">Reference proteome</keyword>
<reference evidence="1" key="1">
    <citation type="submission" date="2023-06" db="EMBL/GenBank/DDBJ databases">
        <authorList>
            <consortium name="Lawrence Berkeley National Laboratory"/>
            <person name="Ahrendt S."/>
            <person name="Sahu N."/>
            <person name="Indic B."/>
            <person name="Wong-Bajracharya J."/>
            <person name="Merenyi Z."/>
            <person name="Ke H.-M."/>
            <person name="Monk M."/>
            <person name="Kocsube S."/>
            <person name="Drula E."/>
            <person name="Lipzen A."/>
            <person name="Balint B."/>
            <person name="Henrissat B."/>
            <person name="Andreopoulos B."/>
            <person name="Martin F.M."/>
            <person name="Harder C.B."/>
            <person name="Rigling D."/>
            <person name="Ford K.L."/>
            <person name="Foster G.D."/>
            <person name="Pangilinan J."/>
            <person name="Papanicolaou A."/>
            <person name="Barry K."/>
            <person name="LaButti K."/>
            <person name="Viragh M."/>
            <person name="Koriabine M."/>
            <person name="Yan M."/>
            <person name="Riley R."/>
            <person name="Champramary S."/>
            <person name="Plett K.L."/>
            <person name="Tsai I.J."/>
            <person name="Slot J."/>
            <person name="Sipos G."/>
            <person name="Plett J."/>
            <person name="Nagy L.G."/>
            <person name="Grigoriev I.V."/>
        </authorList>
    </citation>
    <scope>NUCLEOTIDE SEQUENCE</scope>
    <source>
        <strain evidence="1">FPL87.14</strain>
    </source>
</reference>